<reference evidence="9 10" key="1">
    <citation type="journal article" date="2000" name="Nature">
        <title>The genome sequence of the plant pathogen Xylella fastidiosa.</title>
        <authorList>
            <person name="Simpson A.J."/>
            <person name="Reinach F.C."/>
            <person name="Arruda P."/>
            <person name="Abreu F.A."/>
            <person name="Acencio M."/>
            <person name="Alvarenga R."/>
            <person name="Alves L.M."/>
            <person name="Araya J.E."/>
            <person name="Baia G.S."/>
            <person name="Baptista C.S."/>
            <person name="Barros M.H."/>
            <person name="Bonaccorsi E.D."/>
            <person name="Bordin S."/>
            <person name="Bove J.M."/>
            <person name="Briones M.R."/>
            <person name="Bueno M.R."/>
            <person name="Camargo A.A."/>
            <person name="Camargo L.E."/>
            <person name="Carraro D.M."/>
            <person name="Carrer H."/>
            <person name="Colauto N.B."/>
            <person name="Colombo C."/>
            <person name="Costa F.F."/>
            <person name="Costa M.C."/>
            <person name="Costa-Neto C.M."/>
            <person name="Coutinho L.L."/>
            <person name="Cristofani M."/>
            <person name="Dias-Neto E."/>
            <person name="Docena C."/>
            <person name="El-Dorry H."/>
            <person name="Facincani A.P."/>
            <person name="Ferreira A.J."/>
            <person name="Ferreira V.C."/>
            <person name="Ferro J.A."/>
            <person name="Fraga J.S."/>
            <person name="Franca S.C."/>
            <person name="Franco M.C."/>
            <person name="Frohme M."/>
            <person name="Furlan L.R."/>
            <person name="Garnier M."/>
            <person name="Goldman G.H."/>
            <person name="Goldman M.H."/>
            <person name="Gomes S.L."/>
            <person name="Gruber A."/>
            <person name="Ho P.L."/>
            <person name="Hoheisel J.D."/>
            <person name="Junqueira M.L."/>
            <person name="Kemper E.L."/>
            <person name="Kitajima J.P."/>
            <person name="Krieger J.E."/>
            <person name="Kuramae E.E."/>
            <person name="Laigret F."/>
            <person name="Lambais M.R."/>
            <person name="Leite L.C."/>
            <person name="Lemos E.G."/>
            <person name="Lemos M.V."/>
            <person name="Lopes S.A."/>
            <person name="Lopes C.R."/>
            <person name="Machado J.A."/>
            <person name="Machado M.A."/>
            <person name="Madeira A.M."/>
            <person name="Madeira H.M."/>
            <person name="Marino C.L."/>
            <person name="Marques M.V."/>
            <person name="Martins E.A."/>
            <person name="Martins E.M."/>
            <person name="Matsukuma A.Y."/>
            <person name="Menck C.F."/>
            <person name="Miracca E.C."/>
            <person name="Miyaki C.Y."/>
            <person name="Monteriro-Vitorello C.B."/>
            <person name="Moon D.H."/>
            <person name="Nagai M.A."/>
            <person name="Nascimento A.L."/>
            <person name="Netto L.E."/>
            <person name="Nhani A.Jr."/>
            <person name="Nobrega F.G."/>
            <person name="Nunes L.R."/>
            <person name="Oliveira M.A."/>
            <person name="de Oliveira M.C."/>
            <person name="de Oliveira R.C."/>
            <person name="Palmieri D.A."/>
            <person name="Paris A."/>
            <person name="Peixoto B.R."/>
            <person name="Pereira G.A."/>
            <person name="Pereira H.A.Jr."/>
            <person name="Pesquero J.B."/>
            <person name="Quaggio R.B."/>
            <person name="Roberto P.G."/>
            <person name="Rodrigues V."/>
            <person name="de M Rosa A.J."/>
            <person name="de Rosa V.E.Jr."/>
            <person name="de Sa R.G."/>
            <person name="Santelli R.V."/>
            <person name="Sawasaki H.E."/>
            <person name="da Silva A.C."/>
            <person name="da Silva A.M."/>
            <person name="da Silva F.R."/>
            <person name="da Silva W.A.Jr."/>
            <person name="da Silveira J.F."/>
            <person name="Silvestri M.L."/>
            <person name="Siqueira W.J."/>
            <person name="de Souza A.A."/>
            <person name="de Souza A.P."/>
            <person name="Terenzi M.F."/>
            <person name="Truffi D."/>
            <person name="Tsai S.M."/>
            <person name="Tsuhako M.H."/>
            <person name="Vallada H."/>
            <person name="Van Sluys M.A."/>
            <person name="Verjovski-Almeida S."/>
            <person name="Vettore A.L."/>
            <person name="Zago M.A."/>
            <person name="Zatz M."/>
            <person name="Meidanis J."/>
            <person name="Setubal J.C."/>
        </authorList>
    </citation>
    <scope>NUCLEOTIDE SEQUENCE [LARGE SCALE GENOMIC DNA]</scope>
    <source>
        <strain evidence="9 10">9a5c</strain>
    </source>
</reference>
<dbReference type="PANTHER" id="PTHR11839:SF18">
    <property type="entry name" value="NUDIX HYDROLASE DOMAIN-CONTAINING PROTEIN"/>
    <property type="match status" value="1"/>
</dbReference>
<evidence type="ECO:0000256" key="5">
    <source>
        <dbReference type="ARBA" id="ARBA00022801"/>
    </source>
</evidence>
<proteinExistence type="inferred from homology"/>
<dbReference type="PIR" id="E82609">
    <property type="entry name" value="E82609"/>
</dbReference>
<evidence type="ECO:0000313" key="9">
    <source>
        <dbReference type="EMBL" id="AAF84810.1"/>
    </source>
</evidence>
<evidence type="ECO:0000256" key="3">
    <source>
        <dbReference type="ARBA" id="ARBA00007275"/>
    </source>
</evidence>
<dbReference type="InterPro" id="IPR015797">
    <property type="entry name" value="NUDIX_hydrolase-like_dom_sf"/>
</dbReference>
<dbReference type="HOGENOM" id="CLU_062658_7_0_6"/>
<dbReference type="GO" id="GO:0006753">
    <property type="term" value="P:nucleoside phosphate metabolic process"/>
    <property type="evidence" value="ECO:0007669"/>
    <property type="project" value="TreeGrafter"/>
</dbReference>
<dbReference type="SUPFAM" id="SSF55811">
    <property type="entry name" value="Nudix"/>
    <property type="match status" value="1"/>
</dbReference>
<dbReference type="Pfam" id="PF00293">
    <property type="entry name" value="NUDIX"/>
    <property type="match status" value="1"/>
</dbReference>
<dbReference type="AlphaFoldDB" id="Q9PBX7"/>
<sequence>MRSMILWPSDFTATLTSNRSDPVLLFPTHQDFTAMNSSNNTPRVVFEGKYQRMIVDGTWEYSERVHPGGLAAIILAVTPEERIIFVEQFRIPIQQRTIEMPAGLVGDIDAGESIEQAAIRELEEETGWTADHAGILLIGPVSSGASSERIAFVRATGLRKVSSGGGDVDEDIVVHEIPRTQAAAWLVQKMHAGFAMDPKLWAALWLIDHALDGTPIK</sequence>
<comment type="cofactor">
    <cofactor evidence="2">
        <name>Mg(2+)</name>
        <dbReference type="ChEBI" id="CHEBI:18420"/>
    </cofactor>
</comment>
<dbReference type="InterPro" id="IPR020084">
    <property type="entry name" value="NUDIX_hydrolase_CS"/>
</dbReference>
<evidence type="ECO:0000256" key="4">
    <source>
        <dbReference type="ARBA" id="ARBA00016377"/>
    </source>
</evidence>
<comment type="similarity">
    <text evidence="3">Belongs to the Nudix hydrolase family. NudK subfamily.</text>
</comment>
<dbReference type="GO" id="GO:0019693">
    <property type="term" value="P:ribose phosphate metabolic process"/>
    <property type="evidence" value="ECO:0007669"/>
    <property type="project" value="TreeGrafter"/>
</dbReference>
<feature type="domain" description="Nudix hydrolase" evidence="8">
    <location>
        <begin position="67"/>
        <end position="208"/>
    </location>
</feature>
<dbReference type="PROSITE" id="PS51462">
    <property type="entry name" value="NUDIX"/>
    <property type="match status" value="1"/>
</dbReference>
<dbReference type="KEGG" id="xfa:XF_2008"/>
<dbReference type="eggNOG" id="COG0494">
    <property type="taxonomic scope" value="Bacteria"/>
</dbReference>
<name>Q9PBX7_XYLFA</name>
<evidence type="ECO:0000259" key="8">
    <source>
        <dbReference type="PROSITE" id="PS51462"/>
    </source>
</evidence>
<keyword evidence="5" id="KW-0378">Hydrolase</keyword>
<protein>
    <recommendedName>
        <fullName evidence="4">GDP-mannose pyrophosphatase</fullName>
    </recommendedName>
    <alternativeName>
        <fullName evidence="6">GDP-mannose hydrolase</fullName>
    </alternativeName>
    <alternativeName>
        <fullName evidence="7">GDPMK</fullName>
    </alternativeName>
</protein>
<gene>
    <name evidence="9" type="ordered locus">XF_2008</name>
</gene>
<dbReference type="GO" id="GO:0016787">
    <property type="term" value="F:hydrolase activity"/>
    <property type="evidence" value="ECO:0007669"/>
    <property type="project" value="UniProtKB-KW"/>
</dbReference>
<accession>Q9PBX7</accession>
<dbReference type="PROSITE" id="PS00893">
    <property type="entry name" value="NUDIX_BOX"/>
    <property type="match status" value="1"/>
</dbReference>
<evidence type="ECO:0000256" key="2">
    <source>
        <dbReference type="ARBA" id="ARBA00001946"/>
    </source>
</evidence>
<evidence type="ECO:0000313" key="10">
    <source>
        <dbReference type="Proteomes" id="UP000000812"/>
    </source>
</evidence>
<dbReference type="PANTHER" id="PTHR11839">
    <property type="entry name" value="UDP/ADP-SUGAR PYROPHOSPHATASE"/>
    <property type="match status" value="1"/>
</dbReference>
<dbReference type="CDD" id="cd03424">
    <property type="entry name" value="NUDIX_ADPRase_Nudt5_UGPPase_Nudt14"/>
    <property type="match status" value="1"/>
</dbReference>
<evidence type="ECO:0000256" key="7">
    <source>
        <dbReference type="ARBA" id="ARBA00032272"/>
    </source>
</evidence>
<organism evidence="9 10">
    <name type="scientific">Xylella fastidiosa (strain 9a5c)</name>
    <dbReference type="NCBI Taxonomy" id="160492"/>
    <lineage>
        <taxon>Bacteria</taxon>
        <taxon>Pseudomonadati</taxon>
        <taxon>Pseudomonadota</taxon>
        <taxon>Gammaproteobacteria</taxon>
        <taxon>Lysobacterales</taxon>
        <taxon>Lysobacteraceae</taxon>
        <taxon>Xylella</taxon>
    </lineage>
</organism>
<comment type="catalytic activity">
    <reaction evidence="1">
        <text>GDP-alpha-D-mannose + H2O = alpha-D-mannose 1-phosphate + GMP + 2 H(+)</text>
        <dbReference type="Rhea" id="RHEA:27978"/>
        <dbReference type="ChEBI" id="CHEBI:15377"/>
        <dbReference type="ChEBI" id="CHEBI:15378"/>
        <dbReference type="ChEBI" id="CHEBI:57527"/>
        <dbReference type="ChEBI" id="CHEBI:58115"/>
        <dbReference type="ChEBI" id="CHEBI:58409"/>
    </reaction>
</comment>
<dbReference type="STRING" id="160492.XF_2008"/>
<dbReference type="Gene3D" id="3.90.79.10">
    <property type="entry name" value="Nucleoside Triphosphate Pyrophosphohydrolase"/>
    <property type="match status" value="1"/>
</dbReference>
<dbReference type="EMBL" id="AE003849">
    <property type="protein sequence ID" value="AAF84810.1"/>
    <property type="molecule type" value="Genomic_DNA"/>
</dbReference>
<dbReference type="InterPro" id="IPR000086">
    <property type="entry name" value="NUDIX_hydrolase_dom"/>
</dbReference>
<evidence type="ECO:0000256" key="1">
    <source>
        <dbReference type="ARBA" id="ARBA00000847"/>
    </source>
</evidence>
<dbReference type="Proteomes" id="UP000000812">
    <property type="component" value="Chromosome"/>
</dbReference>
<evidence type="ECO:0000256" key="6">
    <source>
        <dbReference type="ARBA" id="ARBA00032162"/>
    </source>
</evidence>